<dbReference type="EMBL" id="CM000913">
    <property type="protein sequence ID" value="EFG10710.1"/>
    <property type="molecule type" value="Genomic_DNA"/>
</dbReference>
<reference evidence="1 2" key="1">
    <citation type="journal article" date="2010" name="Genome Biol. Evol.">
        <title>The sequence of a 1.8-mb bacterial linear plasmid reveals a rich evolutionary reservoir of secondary metabolic pathways.</title>
        <authorList>
            <person name="Medema M.H."/>
            <person name="Trefzer A."/>
            <person name="Kovalchuk A."/>
            <person name="van den Berg M."/>
            <person name="Mueller U."/>
            <person name="Heijne W."/>
            <person name="Wu L."/>
            <person name="Alam M.T."/>
            <person name="Ronning C.M."/>
            <person name="Nierman W.C."/>
            <person name="Bovenberg R.A.L."/>
            <person name="Breitling R."/>
            <person name="Takano E."/>
        </authorList>
    </citation>
    <scope>NUCLEOTIDE SEQUENCE [LARGE SCALE GENOMIC DNA]</scope>
    <source>
        <strain evidence="2">ATCC 27064 / DSM 738 / JCM 4710 / NBRC 13307 / NCIMB 12785 / NRRL 3585 / VKM Ac-602</strain>
    </source>
</reference>
<accession>B5GZF0</accession>
<gene>
    <name evidence="1" type="ORF">SCLAV_5643</name>
</gene>
<proteinExistence type="predicted"/>
<name>B5GZF0_STRCL</name>
<evidence type="ECO:0000313" key="2">
    <source>
        <dbReference type="Proteomes" id="UP000002357"/>
    </source>
</evidence>
<keyword evidence="2" id="KW-1185">Reference proteome</keyword>
<organism evidence="1 2">
    <name type="scientific">Streptomyces clavuligerus</name>
    <dbReference type="NCBI Taxonomy" id="1901"/>
    <lineage>
        <taxon>Bacteria</taxon>
        <taxon>Bacillati</taxon>
        <taxon>Actinomycetota</taxon>
        <taxon>Actinomycetes</taxon>
        <taxon>Kitasatosporales</taxon>
        <taxon>Streptomycetaceae</taxon>
        <taxon>Streptomyces</taxon>
    </lineage>
</organism>
<protein>
    <submittedName>
        <fullName evidence="1">Uncharacterized protein</fullName>
    </submittedName>
</protein>
<dbReference type="Proteomes" id="UP000002357">
    <property type="component" value="Chromosome"/>
</dbReference>
<sequence length="84" mass="9227">MCAICVQALKMDLPIDDRSSRFTSGDMPDDLWWREFSGLSTPGGDSVRYGIGIMVTVCGTCRLGGLRPGRGPRTKRGYRGAEDR</sequence>
<dbReference type="AlphaFoldDB" id="B5GZF0"/>
<evidence type="ECO:0000313" key="1">
    <source>
        <dbReference type="EMBL" id="EFG10710.1"/>
    </source>
</evidence>